<keyword evidence="1" id="KW-0812">Transmembrane</keyword>
<dbReference type="EMBL" id="AOMB01000009">
    <property type="protein sequence ID" value="EMA40770.1"/>
    <property type="molecule type" value="Genomic_DNA"/>
</dbReference>
<feature type="transmembrane region" description="Helical" evidence="1">
    <location>
        <begin position="53"/>
        <end position="80"/>
    </location>
</feature>
<reference evidence="2 3" key="1">
    <citation type="journal article" date="2014" name="PLoS Genet.">
        <title>Phylogenetically driven sequencing of extremely halophilic archaea reveals strategies for static and dynamic osmo-response.</title>
        <authorList>
            <person name="Becker E.A."/>
            <person name="Seitzer P.M."/>
            <person name="Tritt A."/>
            <person name="Larsen D."/>
            <person name="Krusor M."/>
            <person name="Yao A.I."/>
            <person name="Wu D."/>
            <person name="Madern D."/>
            <person name="Eisen J.A."/>
            <person name="Darling A.E."/>
            <person name="Facciotti M.T."/>
        </authorList>
    </citation>
    <scope>NUCLEOTIDE SEQUENCE [LARGE SCALE GENOMIC DNA]</scope>
    <source>
        <strain evidence="2 3">100A6</strain>
    </source>
</reference>
<dbReference type="PATRIC" id="fig|1132509.6.peg.758"/>
<evidence type="ECO:0000313" key="3">
    <source>
        <dbReference type="Proteomes" id="UP000011566"/>
    </source>
</evidence>
<keyword evidence="1" id="KW-0472">Membrane</keyword>
<dbReference type="AlphaFoldDB" id="M0M8N7"/>
<name>M0M8N7_9EURY</name>
<organism evidence="2 3">
    <name type="scientific">Halococcus hamelinensis 100A6</name>
    <dbReference type="NCBI Taxonomy" id="1132509"/>
    <lineage>
        <taxon>Archaea</taxon>
        <taxon>Methanobacteriati</taxon>
        <taxon>Methanobacteriota</taxon>
        <taxon>Stenosarchaea group</taxon>
        <taxon>Halobacteria</taxon>
        <taxon>Halobacteriales</taxon>
        <taxon>Halococcaceae</taxon>
        <taxon>Halococcus</taxon>
    </lineage>
</organism>
<accession>M0M8N7</accession>
<gene>
    <name evidence="2" type="ORF">C447_03211</name>
</gene>
<dbReference type="PROSITE" id="PS51257">
    <property type="entry name" value="PROKAR_LIPOPROTEIN"/>
    <property type="match status" value="1"/>
</dbReference>
<protein>
    <submittedName>
        <fullName evidence="2">Uncharacterized protein</fullName>
    </submittedName>
</protein>
<comment type="caution">
    <text evidence="2">The sequence shown here is derived from an EMBL/GenBank/DDBJ whole genome shotgun (WGS) entry which is preliminary data.</text>
</comment>
<evidence type="ECO:0000256" key="1">
    <source>
        <dbReference type="SAM" id="Phobius"/>
    </source>
</evidence>
<evidence type="ECO:0000313" key="2">
    <source>
        <dbReference type="EMBL" id="EMA40770.1"/>
    </source>
</evidence>
<keyword evidence="3" id="KW-1185">Reference proteome</keyword>
<keyword evidence="1" id="KW-1133">Transmembrane helix</keyword>
<proteinExistence type="predicted"/>
<feature type="transmembrane region" description="Helical" evidence="1">
    <location>
        <begin position="24"/>
        <end position="41"/>
    </location>
</feature>
<sequence length="83" mass="8595">MLAHGRVVSFPLQIPGMPGGADPLGLAILLVGCALAAWVVYRDASRRGIGYAWQAGVAVGALLFAGLIPGLLALVVYVLVVRR</sequence>
<dbReference type="Proteomes" id="UP000011566">
    <property type="component" value="Unassembled WGS sequence"/>
</dbReference>